<dbReference type="InterPro" id="IPR002898">
    <property type="entry name" value="MotA_ExbB_proton_chnl"/>
</dbReference>
<comment type="subcellular location">
    <subcellularLocation>
        <location evidence="1">Cell membrane</location>
        <topology evidence="1">Multi-pass membrane protein</topology>
    </subcellularLocation>
</comment>
<evidence type="ECO:0000259" key="9">
    <source>
        <dbReference type="Pfam" id="PF01618"/>
    </source>
</evidence>
<evidence type="ECO:0000256" key="4">
    <source>
        <dbReference type="ARBA" id="ARBA00022475"/>
    </source>
</evidence>
<dbReference type="GO" id="GO:0071978">
    <property type="term" value="P:bacterial-type flagellum-dependent swarming motility"/>
    <property type="evidence" value="ECO:0007669"/>
    <property type="project" value="InterPro"/>
</dbReference>
<feature type="transmembrane region" description="Helical" evidence="8">
    <location>
        <begin position="141"/>
        <end position="166"/>
    </location>
</feature>
<evidence type="ECO:0000256" key="6">
    <source>
        <dbReference type="ARBA" id="ARBA00022989"/>
    </source>
</evidence>
<name>A0A346Y2R1_9ACTN</name>
<reference evidence="10 11" key="1">
    <citation type="submission" date="2018-09" db="EMBL/GenBank/DDBJ databases">
        <title>Complete genome sequence of Euzebya sp. DY32-46 isolated from seawater of Pacific Ocean.</title>
        <authorList>
            <person name="Xu L."/>
            <person name="Wu Y.-H."/>
            <person name="Xu X.-W."/>
        </authorList>
    </citation>
    <scope>NUCLEOTIDE SEQUENCE [LARGE SCALE GENOMIC DNA]</scope>
    <source>
        <strain evidence="10 11">DY32-46</strain>
    </source>
</reference>
<organism evidence="10 11">
    <name type="scientific">Euzebya pacifica</name>
    <dbReference type="NCBI Taxonomy" id="1608957"/>
    <lineage>
        <taxon>Bacteria</taxon>
        <taxon>Bacillati</taxon>
        <taxon>Actinomycetota</taxon>
        <taxon>Nitriliruptoria</taxon>
        <taxon>Euzebyales</taxon>
    </lineage>
</organism>
<keyword evidence="10" id="KW-0282">Flagellum</keyword>
<evidence type="ECO:0000256" key="3">
    <source>
        <dbReference type="ARBA" id="ARBA00022448"/>
    </source>
</evidence>
<keyword evidence="6 8" id="KW-1133">Transmembrane helix</keyword>
<evidence type="ECO:0000256" key="2">
    <source>
        <dbReference type="ARBA" id="ARBA00008038"/>
    </source>
</evidence>
<keyword evidence="11" id="KW-1185">Reference proteome</keyword>
<keyword evidence="10" id="KW-0966">Cell projection</keyword>
<feature type="transmembrane region" description="Helical" evidence="8">
    <location>
        <begin position="30"/>
        <end position="51"/>
    </location>
</feature>
<keyword evidence="4" id="KW-1003">Cell membrane</keyword>
<evidence type="ECO:0000256" key="5">
    <source>
        <dbReference type="ARBA" id="ARBA00022692"/>
    </source>
</evidence>
<evidence type="ECO:0000256" key="8">
    <source>
        <dbReference type="SAM" id="Phobius"/>
    </source>
</evidence>
<keyword evidence="10" id="KW-0969">Cilium</keyword>
<evidence type="ECO:0000313" key="11">
    <source>
        <dbReference type="Proteomes" id="UP000264006"/>
    </source>
</evidence>
<dbReference type="Proteomes" id="UP000264006">
    <property type="component" value="Chromosome"/>
</dbReference>
<dbReference type="EMBL" id="CP031165">
    <property type="protein sequence ID" value="AXV08758.1"/>
    <property type="molecule type" value="Genomic_DNA"/>
</dbReference>
<feature type="domain" description="MotA/TolQ/ExbB proton channel" evidence="9">
    <location>
        <begin position="101"/>
        <end position="219"/>
    </location>
</feature>
<feature type="transmembrane region" description="Helical" evidence="8">
    <location>
        <begin position="178"/>
        <end position="200"/>
    </location>
</feature>
<evidence type="ECO:0000256" key="1">
    <source>
        <dbReference type="ARBA" id="ARBA00004651"/>
    </source>
</evidence>
<dbReference type="InterPro" id="IPR000540">
    <property type="entry name" value="Flag_MotA_CS"/>
</dbReference>
<dbReference type="OrthoDB" id="9806929at2"/>
<evidence type="ECO:0000256" key="7">
    <source>
        <dbReference type="ARBA" id="ARBA00023136"/>
    </source>
</evidence>
<keyword evidence="5 8" id="KW-0812">Transmembrane</keyword>
<proteinExistence type="inferred from homology"/>
<dbReference type="KEGG" id="euz:DVS28_a4091"/>
<dbReference type="AlphaFoldDB" id="A0A346Y2R1"/>
<dbReference type="InterPro" id="IPR047055">
    <property type="entry name" value="MotA-like"/>
</dbReference>
<dbReference type="PROSITE" id="PS01307">
    <property type="entry name" value="MOTA"/>
    <property type="match status" value="1"/>
</dbReference>
<keyword evidence="3" id="KW-0813">Transport</keyword>
<evidence type="ECO:0000313" key="10">
    <source>
        <dbReference type="EMBL" id="AXV08758.1"/>
    </source>
</evidence>
<dbReference type="GO" id="GO:0006935">
    <property type="term" value="P:chemotaxis"/>
    <property type="evidence" value="ECO:0007669"/>
    <property type="project" value="InterPro"/>
</dbReference>
<dbReference type="PANTHER" id="PTHR30433">
    <property type="entry name" value="CHEMOTAXIS PROTEIN MOTA"/>
    <property type="match status" value="1"/>
</dbReference>
<gene>
    <name evidence="10" type="ORF">DVS28_a4091</name>
</gene>
<dbReference type="GO" id="GO:0005886">
    <property type="term" value="C:plasma membrane"/>
    <property type="evidence" value="ECO:0007669"/>
    <property type="project" value="UniProtKB-SubCell"/>
</dbReference>
<dbReference type="Pfam" id="PF01618">
    <property type="entry name" value="MotA_ExbB"/>
    <property type="match status" value="1"/>
</dbReference>
<accession>A0A346Y2R1</accession>
<comment type="similarity">
    <text evidence="2">Belongs to the MotA family.</text>
</comment>
<keyword evidence="7 8" id="KW-0472">Membrane</keyword>
<sequence>MDMALIGGLVLSFLAIIVSTLIDGNSFGPLIGPSSFVLVFFGALGAGMTGLNKEDLGRIPKTAIKAIKGATFANSGTVTMMAQLADVARREGVLALESRLDGIEDTFLRKGAQLILDGVDSEKVEEAMSIQMNATLSRHKLMIAFYEAVGGYLPTFGMIGTVIGLINMLGNLSDPSQLGAGMAVALLTTLYGVMFANLAFMPIAGKLRLLMEQEQTAMQVVLDGVLSIQAGMSPQMLVERLESYLPPAEQQGYSDRMAAAA</sequence>
<protein>
    <submittedName>
        <fullName evidence="10">Flagellar motor rotation protein MotA</fullName>
    </submittedName>
</protein>